<gene>
    <name evidence="1" type="ORF">CKY47_15380</name>
</gene>
<dbReference type="EMBL" id="NSDM01000006">
    <property type="protein sequence ID" value="MDQ2585336.1"/>
    <property type="molecule type" value="Genomic_DNA"/>
</dbReference>
<reference evidence="1 2" key="1">
    <citation type="submission" date="2017-06" db="EMBL/GenBank/DDBJ databases">
        <title>Cultured bacterium strain Saccharothrix yanglingensis Hhs.015.</title>
        <authorList>
            <person name="Xia Y."/>
        </authorList>
    </citation>
    <scope>NUCLEOTIDE SEQUENCE [LARGE SCALE GENOMIC DNA]</scope>
    <source>
        <strain evidence="1 2">Hhs.015</strain>
    </source>
</reference>
<accession>A0ABU0WZV2</accession>
<evidence type="ECO:0000313" key="1">
    <source>
        <dbReference type="EMBL" id="MDQ2585336.1"/>
    </source>
</evidence>
<protein>
    <submittedName>
        <fullName evidence="1">Uncharacterized protein</fullName>
    </submittedName>
</protein>
<name>A0ABU0WZV2_9PSEU</name>
<organism evidence="1 2">
    <name type="scientific">Saccharothrix yanglingensis</name>
    <dbReference type="NCBI Taxonomy" id="659496"/>
    <lineage>
        <taxon>Bacteria</taxon>
        <taxon>Bacillati</taxon>
        <taxon>Actinomycetota</taxon>
        <taxon>Actinomycetes</taxon>
        <taxon>Pseudonocardiales</taxon>
        <taxon>Pseudonocardiaceae</taxon>
        <taxon>Saccharothrix</taxon>
    </lineage>
</organism>
<dbReference type="Proteomes" id="UP001225605">
    <property type="component" value="Unassembled WGS sequence"/>
</dbReference>
<comment type="caution">
    <text evidence="1">The sequence shown here is derived from an EMBL/GenBank/DDBJ whole genome shotgun (WGS) entry which is preliminary data.</text>
</comment>
<sequence length="170" mass="18485">MQVRRAFYGIAEIADALGLSRQLVTVWRRRRSHAMPEPDAELSSGPIWRGETVEPWIDRVGRRSADGGTRPLEPATALRACRRVLRLAALVLEEPARPQLLSKAAAEVRELLPLVAAAEEDALGRAVRELLAPLGGDVDDLREGVLRALDGVRDVVRLSDENVEVASGAG</sequence>
<evidence type="ECO:0000313" key="2">
    <source>
        <dbReference type="Proteomes" id="UP001225605"/>
    </source>
</evidence>
<keyword evidence="2" id="KW-1185">Reference proteome</keyword>
<proteinExistence type="predicted"/>